<evidence type="ECO:0000259" key="2">
    <source>
        <dbReference type="Pfam" id="PF14479"/>
    </source>
</evidence>
<dbReference type="OrthoDB" id="20872at2759"/>
<feature type="region of interest" description="Disordered" evidence="1">
    <location>
        <begin position="55"/>
        <end position="74"/>
    </location>
</feature>
<evidence type="ECO:0000313" key="3">
    <source>
        <dbReference type="EMBL" id="ROT36790.1"/>
    </source>
</evidence>
<dbReference type="GeneID" id="39580834"/>
<dbReference type="EMBL" id="ML119058">
    <property type="protein sequence ID" value="ROT36790.1"/>
    <property type="molecule type" value="Genomic_DNA"/>
</dbReference>
<dbReference type="PANTHER" id="PTHR37542:SF3">
    <property type="entry name" value="PRION-INHIBITION AND PROPAGATION HELO DOMAIN-CONTAINING PROTEIN"/>
    <property type="match status" value="1"/>
</dbReference>
<sequence>MEAVSAISSLVPTIIQEFGAIQVARGFQHDFKLYQLRLDMAQLRLSRWSTAAGLPLENEGENTGTSSPEGDPASTAISDLEQAEIFLEHIRDALIKAKNESEKMKPRNADDAPFPNDRFGRLQRKVRGLVVKRCRKTATQVSGVKWALYKTEQCEALITNISELIEQLEKLVEPQSKLEELTREECEEMSGELMTILDVIRDCEVCDPYLLAAATQALEEKKATLQNTNVSAGTNYGMMVGRHNGNVNGVQIRNTTITNGSYYSGKGYTANHGPGGGRA</sequence>
<protein>
    <recommendedName>
        <fullName evidence="2">Prion-inhibition and propagation HeLo domain-containing protein</fullName>
    </recommendedName>
</protein>
<dbReference type="STRING" id="1314773.A0A3N2PQQ3"/>
<dbReference type="Proteomes" id="UP000272025">
    <property type="component" value="Unassembled WGS sequence"/>
</dbReference>
<reference evidence="3 4" key="1">
    <citation type="journal article" date="2018" name="Mol. Ecol.">
        <title>The obligate alkalophilic soda-lake fungus Sodiomyces alkalinus has shifted to a protein diet.</title>
        <authorList>
            <person name="Grum-Grzhimaylo A.A."/>
            <person name="Falkoski D.L."/>
            <person name="van den Heuvel J."/>
            <person name="Valero-Jimenez C.A."/>
            <person name="Min B."/>
            <person name="Choi I.G."/>
            <person name="Lipzen A."/>
            <person name="Daum C.G."/>
            <person name="Aanen D.K."/>
            <person name="Tsang A."/>
            <person name="Henrissat B."/>
            <person name="Bilanenko E.N."/>
            <person name="de Vries R.P."/>
            <person name="van Kan J.A.L."/>
            <person name="Grigoriev I.V."/>
            <person name="Debets A.J.M."/>
        </authorList>
    </citation>
    <scope>NUCLEOTIDE SEQUENCE [LARGE SCALE GENOMIC DNA]</scope>
    <source>
        <strain evidence="3 4">F11</strain>
    </source>
</reference>
<keyword evidence="4" id="KW-1185">Reference proteome</keyword>
<dbReference type="RefSeq" id="XP_028464596.1">
    <property type="nucleotide sequence ID" value="XM_028612356.1"/>
</dbReference>
<dbReference type="Gene3D" id="1.20.120.1020">
    <property type="entry name" value="Prion-inhibition and propagation, HeLo domain"/>
    <property type="match status" value="1"/>
</dbReference>
<dbReference type="Pfam" id="PF14479">
    <property type="entry name" value="HeLo"/>
    <property type="match status" value="1"/>
</dbReference>
<dbReference type="InterPro" id="IPR029498">
    <property type="entry name" value="HeLo_dom"/>
</dbReference>
<dbReference type="InterPro" id="IPR038305">
    <property type="entry name" value="HeLo_sf"/>
</dbReference>
<dbReference type="PANTHER" id="PTHR37542">
    <property type="entry name" value="HELO DOMAIN-CONTAINING PROTEIN-RELATED"/>
    <property type="match status" value="1"/>
</dbReference>
<gene>
    <name evidence="3" type="ORF">SODALDRAFT_334988</name>
</gene>
<evidence type="ECO:0000313" key="4">
    <source>
        <dbReference type="Proteomes" id="UP000272025"/>
    </source>
</evidence>
<accession>A0A3N2PQQ3</accession>
<organism evidence="3 4">
    <name type="scientific">Sodiomyces alkalinus (strain CBS 110278 / VKM F-3762 / F11)</name>
    <name type="common">Alkaliphilic filamentous fungus</name>
    <dbReference type="NCBI Taxonomy" id="1314773"/>
    <lineage>
        <taxon>Eukaryota</taxon>
        <taxon>Fungi</taxon>
        <taxon>Dikarya</taxon>
        <taxon>Ascomycota</taxon>
        <taxon>Pezizomycotina</taxon>
        <taxon>Sordariomycetes</taxon>
        <taxon>Hypocreomycetidae</taxon>
        <taxon>Glomerellales</taxon>
        <taxon>Plectosphaerellaceae</taxon>
        <taxon>Sodiomyces</taxon>
    </lineage>
</organism>
<name>A0A3N2PQQ3_SODAK</name>
<proteinExistence type="predicted"/>
<feature type="domain" description="Prion-inhibition and propagation HeLo" evidence="2">
    <location>
        <begin position="4"/>
        <end position="192"/>
    </location>
</feature>
<evidence type="ECO:0000256" key="1">
    <source>
        <dbReference type="SAM" id="MobiDB-lite"/>
    </source>
</evidence>
<dbReference type="AlphaFoldDB" id="A0A3N2PQQ3"/>